<keyword evidence="3" id="KW-1185">Reference proteome</keyword>
<dbReference type="Pfam" id="PF06962">
    <property type="entry name" value="rRNA_methylase"/>
    <property type="match status" value="1"/>
</dbReference>
<evidence type="ECO:0000313" key="3">
    <source>
        <dbReference type="Proteomes" id="UP000182135"/>
    </source>
</evidence>
<dbReference type="STRING" id="1529.SAMN04487885_101187"/>
<dbReference type="AlphaFoldDB" id="A0A1I2J8P0"/>
<dbReference type="Proteomes" id="UP000246114">
    <property type="component" value="Unassembled WGS sequence"/>
</dbReference>
<dbReference type="PANTHER" id="PTHR35276:SF1">
    <property type="entry name" value="TRNA (MNM(5)S(2)U34)-METHYLTRANSFERASE, CHLOROPLASTIC"/>
    <property type="match status" value="1"/>
</dbReference>
<evidence type="ECO:0000313" key="4">
    <source>
        <dbReference type="Proteomes" id="UP000246114"/>
    </source>
</evidence>
<dbReference type="GO" id="GO:0008168">
    <property type="term" value="F:methyltransferase activity"/>
    <property type="evidence" value="ECO:0007669"/>
    <property type="project" value="UniProtKB-KW"/>
</dbReference>
<name>A0A1I2J8P0_9CLOT</name>
<dbReference type="GO" id="GO:0032259">
    <property type="term" value="P:methylation"/>
    <property type="evidence" value="ECO:0007669"/>
    <property type="project" value="UniProtKB-KW"/>
</dbReference>
<dbReference type="RefSeq" id="WP_027638065.1">
    <property type="nucleotide sequence ID" value="NZ_BAAACD010000029.1"/>
</dbReference>
<reference evidence="2 3" key="1">
    <citation type="submission" date="2016-10" db="EMBL/GenBank/DDBJ databases">
        <authorList>
            <person name="de Groot N.N."/>
        </authorList>
    </citation>
    <scope>NUCLEOTIDE SEQUENCE [LARGE SCALE GENOMIC DNA]</scope>
    <source>
        <strain evidence="2 3">NLAE-zl-G419</strain>
    </source>
</reference>
<organism evidence="2 3">
    <name type="scientific">Clostridium cadaveris</name>
    <dbReference type="NCBI Taxonomy" id="1529"/>
    <lineage>
        <taxon>Bacteria</taxon>
        <taxon>Bacillati</taxon>
        <taxon>Bacillota</taxon>
        <taxon>Clostridia</taxon>
        <taxon>Eubacteriales</taxon>
        <taxon>Clostridiaceae</taxon>
        <taxon>Clostridium</taxon>
    </lineage>
</organism>
<dbReference type="PANTHER" id="PTHR35276">
    <property type="entry name" value="S-ADENOSYL-L-METHIONINE-DEPENDENT METHYLTRANSFERASES SUPERFAMILY PROTEIN"/>
    <property type="match status" value="1"/>
</dbReference>
<gene>
    <name evidence="1" type="ORF">DBY38_07555</name>
    <name evidence="2" type="ORF">SAMN04487885_101187</name>
</gene>
<sequence length="183" mass="20729">MFRYVGDVSNLSHDIIKNYGIKFNVALDGTLGNGNDTKFLESLFKKTYSFDIQKECIDKYEKEYPCNKVILINDSHEKVKEYIASEKIDAAMFNLGFLPGGDKSITTEGSSSLKAIKDSLELLIEGGIMTIACYIGHEKGKEEYEIIKDYLCSIDKFKFGVMEHSFLNRSQVAPRLIVVEKKI</sequence>
<evidence type="ECO:0000313" key="1">
    <source>
        <dbReference type="EMBL" id="PWL53579.1"/>
    </source>
</evidence>
<dbReference type="EMBL" id="QAMZ01000036">
    <property type="protein sequence ID" value="PWL53579.1"/>
    <property type="molecule type" value="Genomic_DNA"/>
</dbReference>
<dbReference type="EMBL" id="FOOE01000001">
    <property type="protein sequence ID" value="SFF50360.1"/>
    <property type="molecule type" value="Genomic_DNA"/>
</dbReference>
<dbReference type="SUPFAM" id="SSF53335">
    <property type="entry name" value="S-adenosyl-L-methionine-dependent methyltransferases"/>
    <property type="match status" value="1"/>
</dbReference>
<accession>A0A1I2J8P0</accession>
<dbReference type="OrthoDB" id="9792989at2"/>
<keyword evidence="2" id="KW-0489">Methyltransferase</keyword>
<evidence type="ECO:0000313" key="2">
    <source>
        <dbReference type="EMBL" id="SFF50360.1"/>
    </source>
</evidence>
<reference evidence="1 4" key="2">
    <citation type="submission" date="2018-03" db="EMBL/GenBank/DDBJ databases">
        <title>The uncultured portion of the human microbiome is neutrally assembled.</title>
        <authorList>
            <person name="Jeraldo P."/>
            <person name="Boardman L."/>
            <person name="White B.A."/>
            <person name="Nelson H."/>
            <person name="Goldenfeld N."/>
            <person name="Chia N."/>
        </authorList>
    </citation>
    <scope>NUCLEOTIDE SEQUENCE [LARGE SCALE GENOMIC DNA]</scope>
    <source>
        <strain evidence="1">CIM:MAG 903</strain>
    </source>
</reference>
<keyword evidence="2" id="KW-0808">Transferase</keyword>
<dbReference type="Gene3D" id="3.40.50.150">
    <property type="entry name" value="Vaccinia Virus protein VP39"/>
    <property type="match status" value="1"/>
</dbReference>
<dbReference type="InterPro" id="IPR010719">
    <property type="entry name" value="MnmM_MeTrfase"/>
</dbReference>
<proteinExistence type="predicted"/>
<dbReference type="eggNOG" id="COG0144">
    <property type="taxonomic scope" value="Bacteria"/>
</dbReference>
<dbReference type="InterPro" id="IPR029063">
    <property type="entry name" value="SAM-dependent_MTases_sf"/>
</dbReference>
<dbReference type="Proteomes" id="UP000182135">
    <property type="component" value="Unassembled WGS sequence"/>
</dbReference>
<protein>
    <submittedName>
        <fullName evidence="1 2">rRNA methylase</fullName>
    </submittedName>
</protein>